<organism evidence="9 10">
    <name type="scientific">Lasallia pustulata</name>
    <dbReference type="NCBI Taxonomy" id="136370"/>
    <lineage>
        <taxon>Eukaryota</taxon>
        <taxon>Fungi</taxon>
        <taxon>Dikarya</taxon>
        <taxon>Ascomycota</taxon>
        <taxon>Pezizomycotina</taxon>
        <taxon>Lecanoromycetes</taxon>
        <taxon>OSLEUM clade</taxon>
        <taxon>Umbilicariomycetidae</taxon>
        <taxon>Umbilicariales</taxon>
        <taxon>Umbilicariaceae</taxon>
        <taxon>Lasallia</taxon>
    </lineage>
</organism>
<evidence type="ECO:0000313" key="9">
    <source>
        <dbReference type="EMBL" id="SLM35168.1"/>
    </source>
</evidence>
<keyword evidence="2" id="KW-0479">Metal-binding</keyword>
<evidence type="ECO:0000256" key="7">
    <source>
        <dbReference type="SAM" id="MobiDB-lite"/>
    </source>
</evidence>
<feature type="compositionally biased region" description="Polar residues" evidence="7">
    <location>
        <begin position="368"/>
        <end position="382"/>
    </location>
</feature>
<feature type="region of interest" description="Disordered" evidence="7">
    <location>
        <begin position="518"/>
        <end position="557"/>
    </location>
</feature>
<dbReference type="SUPFAM" id="SSF57903">
    <property type="entry name" value="FYVE/PHD zinc finger"/>
    <property type="match status" value="1"/>
</dbReference>
<evidence type="ECO:0000256" key="2">
    <source>
        <dbReference type="ARBA" id="ARBA00022723"/>
    </source>
</evidence>
<dbReference type="InterPro" id="IPR019787">
    <property type="entry name" value="Znf_PHD-finger"/>
</dbReference>
<feature type="compositionally biased region" description="Polar residues" evidence="7">
    <location>
        <begin position="179"/>
        <end position="188"/>
    </location>
</feature>
<dbReference type="CDD" id="cd16039">
    <property type="entry name" value="PHD_SPP1"/>
    <property type="match status" value="1"/>
</dbReference>
<feature type="compositionally biased region" description="Polar residues" evidence="7">
    <location>
        <begin position="223"/>
        <end position="233"/>
    </location>
</feature>
<dbReference type="InterPro" id="IPR001965">
    <property type="entry name" value="Znf_PHD"/>
</dbReference>
<dbReference type="SMART" id="SM00249">
    <property type="entry name" value="PHD"/>
    <property type="match status" value="1"/>
</dbReference>
<feature type="region of interest" description="Disordered" evidence="7">
    <location>
        <begin position="595"/>
        <end position="618"/>
    </location>
</feature>
<feature type="compositionally biased region" description="Basic and acidic residues" evidence="7">
    <location>
        <begin position="29"/>
        <end position="39"/>
    </location>
</feature>
<feature type="compositionally biased region" description="Basic and acidic residues" evidence="7">
    <location>
        <begin position="249"/>
        <end position="259"/>
    </location>
</feature>
<name>A0A1W5CWC8_9LECA</name>
<keyword evidence="10" id="KW-1185">Reference proteome</keyword>
<keyword evidence="4" id="KW-0862">Zinc</keyword>
<keyword evidence="5" id="KW-0539">Nucleus</keyword>
<keyword evidence="3 6" id="KW-0863">Zinc-finger</keyword>
<feature type="compositionally biased region" description="Basic and acidic residues" evidence="7">
    <location>
        <begin position="207"/>
        <end position="222"/>
    </location>
</feature>
<feature type="compositionally biased region" description="Basic and acidic residues" evidence="7">
    <location>
        <begin position="730"/>
        <end position="743"/>
    </location>
</feature>
<feature type="compositionally biased region" description="Basic and acidic residues" evidence="7">
    <location>
        <begin position="156"/>
        <end position="172"/>
    </location>
</feature>
<dbReference type="Proteomes" id="UP000192927">
    <property type="component" value="Unassembled WGS sequence"/>
</dbReference>
<dbReference type="PROSITE" id="PS50016">
    <property type="entry name" value="ZF_PHD_2"/>
    <property type="match status" value="1"/>
</dbReference>
<dbReference type="GO" id="GO:0048188">
    <property type="term" value="C:Set1C/COMPASS complex"/>
    <property type="evidence" value="ECO:0007669"/>
    <property type="project" value="InterPro"/>
</dbReference>
<dbReference type="Gene3D" id="3.30.40.10">
    <property type="entry name" value="Zinc/RING finger domain, C3HC4 (zinc finger)"/>
    <property type="match status" value="1"/>
</dbReference>
<dbReference type="InterPro" id="IPR019786">
    <property type="entry name" value="Zinc_finger_PHD-type_CS"/>
</dbReference>
<proteinExistence type="predicted"/>
<feature type="compositionally biased region" description="Polar residues" evidence="7">
    <location>
        <begin position="305"/>
        <end position="320"/>
    </location>
</feature>
<accession>A0A1W5CWC8</accession>
<dbReference type="InterPro" id="IPR011011">
    <property type="entry name" value="Znf_FYVE_PHD"/>
</dbReference>
<feature type="compositionally biased region" description="Low complexity" evidence="7">
    <location>
        <begin position="52"/>
        <end position="75"/>
    </location>
</feature>
<feature type="domain" description="PHD-type" evidence="8">
    <location>
        <begin position="422"/>
        <end position="473"/>
    </location>
</feature>
<reference evidence="10" key="1">
    <citation type="submission" date="2017-03" db="EMBL/GenBank/DDBJ databases">
        <authorList>
            <person name="Sharma R."/>
            <person name="Thines M."/>
        </authorList>
    </citation>
    <scope>NUCLEOTIDE SEQUENCE [LARGE SCALE GENOMIC DNA]</scope>
</reference>
<evidence type="ECO:0000313" key="10">
    <source>
        <dbReference type="Proteomes" id="UP000192927"/>
    </source>
</evidence>
<feature type="region of interest" description="Disordered" evidence="7">
    <location>
        <begin position="1"/>
        <end position="415"/>
    </location>
</feature>
<evidence type="ECO:0000256" key="3">
    <source>
        <dbReference type="ARBA" id="ARBA00022771"/>
    </source>
</evidence>
<protein>
    <submittedName>
        <fullName evidence="9">Zinc finger, RING/FYVE/PHD-type</fullName>
    </submittedName>
</protein>
<evidence type="ECO:0000259" key="8">
    <source>
        <dbReference type="PROSITE" id="PS50016"/>
    </source>
</evidence>
<dbReference type="PANTHER" id="PTHR46174">
    <property type="entry name" value="CXXC-TYPE ZINC FINGER PROTEIN 1"/>
    <property type="match status" value="1"/>
</dbReference>
<dbReference type="Pfam" id="PF00628">
    <property type="entry name" value="PHD"/>
    <property type="match status" value="1"/>
</dbReference>
<evidence type="ECO:0000256" key="6">
    <source>
        <dbReference type="PROSITE-ProRule" id="PRU00146"/>
    </source>
</evidence>
<dbReference type="AlphaFoldDB" id="A0A1W5CWC8"/>
<dbReference type="InterPro" id="IPR037869">
    <property type="entry name" value="Spp1/CFP1"/>
</dbReference>
<comment type="subcellular location">
    <subcellularLocation>
        <location evidence="1">Nucleus</location>
    </subcellularLocation>
</comment>
<dbReference type="EMBL" id="FWEW01000563">
    <property type="protein sequence ID" value="SLM35168.1"/>
    <property type="molecule type" value="Genomic_DNA"/>
</dbReference>
<evidence type="ECO:0000256" key="4">
    <source>
        <dbReference type="ARBA" id="ARBA00022833"/>
    </source>
</evidence>
<dbReference type="InterPro" id="IPR013083">
    <property type="entry name" value="Znf_RING/FYVE/PHD"/>
</dbReference>
<feature type="compositionally biased region" description="Polar residues" evidence="7">
    <location>
        <begin position="15"/>
        <end position="28"/>
    </location>
</feature>
<sequence length="821" mass="89765">MSKLSELLNPAPVSGPSTPAPLQQALTSNEHDWKHHESPRLPQISHSRHSSQSHLPPLNSPLDALAAAATSSTPAPSSPPPFQAKPVTSPYASPQTHHRKFSGPSLRPTNSYVAPALPFEPSHSGERAQEQFSPGLEKYHHSSHGNRRSSDFATDSSRELPPLRRHLSEESKPPVVTATGEQVHNVNQEAVAEPKLAQQDVDVEGPQGKDEIHEADYMRDEPATSQIRQSSPHDPNAPDLATEMVPEQPEVKIESKEEPLESALIASRSDSYQPAASLKTEATPATESVATPKTVADLRGDESYRASSADASTPSCSTPAVSKPTPASKKRTAPRSSNKIDKKGTASTIKKPAAKKRRFESDSVDGTPPSQRSGTPNSSRASKTPAPKNRKQNSATPAEGSPAPTAEEGIGDEDQDMDEDSELFCICRKPDDHTWMIGCDGGCEDWFHGRCVEMNERDGNLIDKYICPNCVKLDRGVTTWKPMCRLEGCRQPARLAVSNPSKYCSDDHGREFVRVRALRHKDSKGKDNSTSGNKQKRRKPNPPDQQGNIADDGMQDEDGDYNFLRGGVLRASELKALASVVKDVDEFRKLGEGVLSPPRTASPPSNPSAVQIEGNGGDFKPNDSKVTYTPEETRRLEEIQEKKEVLKRRRGLLGAKERFLALVKTRAKAVLEDLKQKDRGVKDICGFDARLSWSDEEFDIWRSSSEGAKALESGVLGAPSSSSLVGAGETADRQDGDEKMDDGEIGRGVCLKKRCERHKTWWKLQQQDVAFEKEEVRQEGRRMESEERGVRERAVLRMLEGGEVGGESLEADKVAADDVGG</sequence>
<dbReference type="GO" id="GO:0008270">
    <property type="term" value="F:zinc ion binding"/>
    <property type="evidence" value="ECO:0007669"/>
    <property type="project" value="UniProtKB-KW"/>
</dbReference>
<evidence type="ECO:0000256" key="1">
    <source>
        <dbReference type="ARBA" id="ARBA00004123"/>
    </source>
</evidence>
<dbReference type="PROSITE" id="PS01359">
    <property type="entry name" value="ZF_PHD_1"/>
    <property type="match status" value="1"/>
</dbReference>
<feature type="region of interest" description="Disordered" evidence="7">
    <location>
        <begin position="716"/>
        <end position="743"/>
    </location>
</feature>
<dbReference type="PANTHER" id="PTHR46174:SF1">
    <property type="entry name" value="CXXC-TYPE ZINC FINGER PROTEIN 1"/>
    <property type="match status" value="1"/>
</dbReference>
<dbReference type="GO" id="GO:0045893">
    <property type="term" value="P:positive regulation of DNA-templated transcription"/>
    <property type="evidence" value="ECO:0007669"/>
    <property type="project" value="TreeGrafter"/>
</dbReference>
<evidence type="ECO:0000256" key="5">
    <source>
        <dbReference type="ARBA" id="ARBA00023242"/>
    </source>
</evidence>